<dbReference type="EMBL" id="JBBWWQ010000017">
    <property type="protein sequence ID" value="KAK8923641.1"/>
    <property type="molecule type" value="Genomic_DNA"/>
</dbReference>
<evidence type="ECO:0000313" key="3">
    <source>
        <dbReference type="Proteomes" id="UP001418222"/>
    </source>
</evidence>
<evidence type="ECO:0000313" key="2">
    <source>
        <dbReference type="EMBL" id="KAK8923641.1"/>
    </source>
</evidence>
<dbReference type="Proteomes" id="UP001418222">
    <property type="component" value="Unassembled WGS sequence"/>
</dbReference>
<feature type="region of interest" description="Disordered" evidence="1">
    <location>
        <begin position="1"/>
        <end position="45"/>
    </location>
</feature>
<comment type="caution">
    <text evidence="2">The sequence shown here is derived from an EMBL/GenBank/DDBJ whole genome shotgun (WGS) entry which is preliminary data.</text>
</comment>
<name>A0AAP0B1L7_9ASPA</name>
<sequence>MPPLPSKSGTHAVGDRENHPLFSSTDSAEIPSDNFTIRLGPSRSPSIFTSRIWCSSPGRPPPHWSDRWGFSPNASSS</sequence>
<accession>A0AAP0B1L7</accession>
<keyword evidence="3" id="KW-1185">Reference proteome</keyword>
<feature type="region of interest" description="Disordered" evidence="1">
    <location>
        <begin position="58"/>
        <end position="77"/>
    </location>
</feature>
<protein>
    <submittedName>
        <fullName evidence="2">Uncharacterized protein</fullName>
    </submittedName>
</protein>
<organism evidence="2 3">
    <name type="scientific">Platanthera zijinensis</name>
    <dbReference type="NCBI Taxonomy" id="2320716"/>
    <lineage>
        <taxon>Eukaryota</taxon>
        <taxon>Viridiplantae</taxon>
        <taxon>Streptophyta</taxon>
        <taxon>Embryophyta</taxon>
        <taxon>Tracheophyta</taxon>
        <taxon>Spermatophyta</taxon>
        <taxon>Magnoliopsida</taxon>
        <taxon>Liliopsida</taxon>
        <taxon>Asparagales</taxon>
        <taxon>Orchidaceae</taxon>
        <taxon>Orchidoideae</taxon>
        <taxon>Orchideae</taxon>
        <taxon>Orchidinae</taxon>
        <taxon>Platanthera</taxon>
    </lineage>
</organism>
<evidence type="ECO:0000256" key="1">
    <source>
        <dbReference type="SAM" id="MobiDB-lite"/>
    </source>
</evidence>
<dbReference type="AlphaFoldDB" id="A0AAP0B1L7"/>
<gene>
    <name evidence="2" type="ORF">KSP39_PZI019228</name>
</gene>
<proteinExistence type="predicted"/>
<reference evidence="2 3" key="1">
    <citation type="journal article" date="2022" name="Nat. Plants">
        <title>Genomes of leafy and leafless Platanthera orchids illuminate the evolution of mycoheterotrophy.</title>
        <authorList>
            <person name="Li M.H."/>
            <person name="Liu K.W."/>
            <person name="Li Z."/>
            <person name="Lu H.C."/>
            <person name="Ye Q.L."/>
            <person name="Zhang D."/>
            <person name="Wang J.Y."/>
            <person name="Li Y.F."/>
            <person name="Zhong Z.M."/>
            <person name="Liu X."/>
            <person name="Yu X."/>
            <person name="Liu D.K."/>
            <person name="Tu X.D."/>
            <person name="Liu B."/>
            <person name="Hao Y."/>
            <person name="Liao X.Y."/>
            <person name="Jiang Y.T."/>
            <person name="Sun W.H."/>
            <person name="Chen J."/>
            <person name="Chen Y.Q."/>
            <person name="Ai Y."/>
            <person name="Zhai J.W."/>
            <person name="Wu S.S."/>
            <person name="Zhou Z."/>
            <person name="Hsiao Y.Y."/>
            <person name="Wu W.L."/>
            <person name="Chen Y.Y."/>
            <person name="Lin Y.F."/>
            <person name="Hsu J.L."/>
            <person name="Li C.Y."/>
            <person name="Wang Z.W."/>
            <person name="Zhao X."/>
            <person name="Zhong W.Y."/>
            <person name="Ma X.K."/>
            <person name="Ma L."/>
            <person name="Huang J."/>
            <person name="Chen G.Z."/>
            <person name="Huang M.Z."/>
            <person name="Huang L."/>
            <person name="Peng D.H."/>
            <person name="Luo Y.B."/>
            <person name="Zou S.Q."/>
            <person name="Chen S.P."/>
            <person name="Lan S."/>
            <person name="Tsai W.C."/>
            <person name="Van de Peer Y."/>
            <person name="Liu Z.J."/>
        </authorList>
    </citation>
    <scope>NUCLEOTIDE SEQUENCE [LARGE SCALE GENOMIC DNA]</scope>
    <source>
        <strain evidence="2">Lor287</strain>
    </source>
</reference>